<dbReference type="InterPro" id="IPR003594">
    <property type="entry name" value="HATPase_dom"/>
</dbReference>
<keyword evidence="5" id="KW-0808">Transferase</keyword>
<dbReference type="SUPFAM" id="SSF47384">
    <property type="entry name" value="Homodimeric domain of signal transducing histidine kinase"/>
    <property type="match status" value="1"/>
</dbReference>
<keyword evidence="6" id="KW-0418">Kinase</keyword>
<dbReference type="Gene3D" id="1.20.120.1530">
    <property type="match status" value="1"/>
</dbReference>
<dbReference type="CDD" id="cd06225">
    <property type="entry name" value="HAMP"/>
    <property type="match status" value="1"/>
</dbReference>
<evidence type="ECO:0000259" key="12">
    <source>
        <dbReference type="PROSITE" id="PS50885"/>
    </source>
</evidence>
<evidence type="ECO:0000256" key="6">
    <source>
        <dbReference type="ARBA" id="ARBA00022777"/>
    </source>
</evidence>
<dbReference type="FunFam" id="3.30.565.10:FF:000010">
    <property type="entry name" value="Sensor histidine kinase RcsC"/>
    <property type="match status" value="1"/>
</dbReference>
<dbReference type="InterPro" id="IPR003660">
    <property type="entry name" value="HAMP_dom"/>
</dbReference>
<name>A0A540WIK1_9BACT</name>
<dbReference type="Gene3D" id="1.10.287.130">
    <property type="match status" value="1"/>
</dbReference>
<dbReference type="Pfam" id="PF00512">
    <property type="entry name" value="HisKA"/>
    <property type="match status" value="1"/>
</dbReference>
<dbReference type="PROSITE" id="PS50109">
    <property type="entry name" value="HIS_KIN"/>
    <property type="match status" value="1"/>
</dbReference>
<reference evidence="13 14" key="1">
    <citation type="submission" date="2019-06" db="EMBL/GenBank/DDBJ databases">
        <authorList>
            <person name="Livingstone P."/>
            <person name="Whitworth D."/>
        </authorList>
    </citation>
    <scope>NUCLEOTIDE SEQUENCE [LARGE SCALE GENOMIC DNA]</scope>
    <source>
        <strain evidence="13 14">AM401</strain>
    </source>
</reference>
<keyword evidence="4" id="KW-0597">Phosphoprotein</keyword>
<dbReference type="EC" id="2.7.13.3" evidence="3"/>
<protein>
    <recommendedName>
        <fullName evidence="3">histidine kinase</fullName>
        <ecNumber evidence="3">2.7.13.3</ecNumber>
    </recommendedName>
</protein>
<dbReference type="InterPro" id="IPR003661">
    <property type="entry name" value="HisK_dim/P_dom"/>
</dbReference>
<feature type="domain" description="Histidine kinase" evidence="10">
    <location>
        <begin position="207"/>
        <end position="441"/>
    </location>
</feature>
<dbReference type="SUPFAM" id="SSF55874">
    <property type="entry name" value="ATPase domain of HSP90 chaperone/DNA topoisomerase II/histidine kinase"/>
    <property type="match status" value="1"/>
</dbReference>
<evidence type="ECO:0000256" key="2">
    <source>
        <dbReference type="ARBA" id="ARBA00004370"/>
    </source>
</evidence>
<proteinExistence type="predicted"/>
<dbReference type="PANTHER" id="PTHR45339">
    <property type="entry name" value="HYBRID SIGNAL TRANSDUCTION HISTIDINE KINASE J"/>
    <property type="match status" value="1"/>
</dbReference>
<feature type="domain" description="HAMP" evidence="12">
    <location>
        <begin position="14"/>
        <end position="63"/>
    </location>
</feature>
<dbReference type="PROSITE" id="PS50885">
    <property type="entry name" value="HAMP"/>
    <property type="match status" value="2"/>
</dbReference>
<dbReference type="InterPro" id="IPR004358">
    <property type="entry name" value="Sig_transdc_His_kin-like_C"/>
</dbReference>
<dbReference type="InterPro" id="IPR001789">
    <property type="entry name" value="Sig_transdc_resp-reg_receiver"/>
</dbReference>
<dbReference type="Pfam" id="PF02518">
    <property type="entry name" value="HATPase_c"/>
    <property type="match status" value="1"/>
</dbReference>
<evidence type="ECO:0000313" key="13">
    <source>
        <dbReference type="EMBL" id="TQF08839.1"/>
    </source>
</evidence>
<evidence type="ECO:0000256" key="8">
    <source>
        <dbReference type="PROSITE-ProRule" id="PRU00169"/>
    </source>
</evidence>
<evidence type="ECO:0000256" key="7">
    <source>
        <dbReference type="ARBA" id="ARBA00023012"/>
    </source>
</evidence>
<comment type="subcellular location">
    <subcellularLocation>
        <location evidence="2">Membrane</location>
    </subcellularLocation>
</comment>
<dbReference type="InterPro" id="IPR036097">
    <property type="entry name" value="HisK_dim/P_sf"/>
</dbReference>
<dbReference type="RefSeq" id="WP_141649287.1">
    <property type="nucleotide sequence ID" value="NZ_VIFM01000436.1"/>
</dbReference>
<dbReference type="AlphaFoldDB" id="A0A540WIK1"/>
<dbReference type="GO" id="GO:0016020">
    <property type="term" value="C:membrane"/>
    <property type="evidence" value="ECO:0007669"/>
    <property type="project" value="UniProtKB-SubCell"/>
</dbReference>
<dbReference type="Gene3D" id="3.40.50.2300">
    <property type="match status" value="1"/>
</dbReference>
<dbReference type="PRINTS" id="PR00344">
    <property type="entry name" value="BCTRLSENSOR"/>
</dbReference>
<feature type="domain" description="HAMP" evidence="12">
    <location>
        <begin position="103"/>
        <end position="155"/>
    </location>
</feature>
<dbReference type="InterPro" id="IPR005467">
    <property type="entry name" value="His_kinase_dom"/>
</dbReference>
<dbReference type="GO" id="GO:0000155">
    <property type="term" value="F:phosphorelay sensor kinase activity"/>
    <property type="evidence" value="ECO:0007669"/>
    <property type="project" value="InterPro"/>
</dbReference>
<dbReference type="InterPro" id="IPR011006">
    <property type="entry name" value="CheY-like_superfamily"/>
</dbReference>
<evidence type="ECO:0000313" key="14">
    <source>
        <dbReference type="Proteomes" id="UP000315369"/>
    </source>
</evidence>
<comment type="caution">
    <text evidence="13">The sequence shown here is derived from an EMBL/GenBank/DDBJ whole genome shotgun (WGS) entry which is preliminary data.</text>
</comment>
<keyword evidence="14" id="KW-1185">Reference proteome</keyword>
<dbReference type="Gene3D" id="3.30.565.10">
    <property type="entry name" value="Histidine kinase-like ATPase, C-terminal domain"/>
    <property type="match status" value="1"/>
</dbReference>
<dbReference type="OrthoDB" id="5378360at2"/>
<dbReference type="CDD" id="cd16922">
    <property type="entry name" value="HATPase_EvgS-ArcB-TorS-like"/>
    <property type="match status" value="1"/>
</dbReference>
<dbReference type="SMART" id="SM00388">
    <property type="entry name" value="HisKA"/>
    <property type="match status" value="1"/>
</dbReference>
<dbReference type="InterPro" id="IPR036890">
    <property type="entry name" value="HATPase_C_sf"/>
</dbReference>
<dbReference type="Pfam" id="PF00072">
    <property type="entry name" value="Response_reg"/>
    <property type="match status" value="1"/>
</dbReference>
<dbReference type="CDD" id="cd00082">
    <property type="entry name" value="HisKA"/>
    <property type="match status" value="1"/>
</dbReference>
<evidence type="ECO:0000256" key="1">
    <source>
        <dbReference type="ARBA" id="ARBA00000085"/>
    </source>
</evidence>
<dbReference type="SUPFAM" id="SSF52172">
    <property type="entry name" value="CheY-like"/>
    <property type="match status" value="1"/>
</dbReference>
<evidence type="ECO:0000256" key="5">
    <source>
        <dbReference type="ARBA" id="ARBA00022679"/>
    </source>
</evidence>
<comment type="catalytic activity">
    <reaction evidence="1">
        <text>ATP + protein L-histidine = ADP + protein N-phospho-L-histidine.</text>
        <dbReference type="EC" id="2.7.13.3"/>
    </reaction>
</comment>
<evidence type="ECO:0000256" key="3">
    <source>
        <dbReference type="ARBA" id="ARBA00012438"/>
    </source>
</evidence>
<dbReference type="SMART" id="SM00387">
    <property type="entry name" value="HATPase_c"/>
    <property type="match status" value="1"/>
</dbReference>
<accession>A0A540WIK1</accession>
<dbReference type="CDD" id="cd17546">
    <property type="entry name" value="REC_hyHK_CKI1_RcsC-like"/>
    <property type="match status" value="1"/>
</dbReference>
<dbReference type="SMART" id="SM00304">
    <property type="entry name" value="HAMP"/>
    <property type="match status" value="2"/>
</dbReference>
<evidence type="ECO:0000256" key="4">
    <source>
        <dbReference type="ARBA" id="ARBA00022553"/>
    </source>
</evidence>
<evidence type="ECO:0000259" key="11">
    <source>
        <dbReference type="PROSITE" id="PS50110"/>
    </source>
</evidence>
<dbReference type="SMART" id="SM00448">
    <property type="entry name" value="REC"/>
    <property type="match status" value="1"/>
</dbReference>
<gene>
    <name evidence="13" type="ORF">FJV41_47770</name>
</gene>
<dbReference type="PANTHER" id="PTHR45339:SF1">
    <property type="entry name" value="HYBRID SIGNAL TRANSDUCTION HISTIDINE KINASE J"/>
    <property type="match status" value="1"/>
</dbReference>
<feature type="region of interest" description="Disordered" evidence="9">
    <location>
        <begin position="478"/>
        <end position="497"/>
    </location>
</feature>
<dbReference type="Proteomes" id="UP000315369">
    <property type="component" value="Unassembled WGS sequence"/>
</dbReference>
<comment type="caution">
    <text evidence="8">Lacks conserved residue(s) required for the propagation of feature annotation.</text>
</comment>
<sequence length="646" mass="69640">MEDDGNQGTAPHEAQLRDLLAAMEAANQGDFSRRVSVRGANPLMDRLAETFNTGAERWSALSREVARVGREVGVEGRLGARVDVARSVGAWRDLADGVNVLAGSLSAQVRDLIRVSGAVAQGDLSQTLTVEVRGESLELKNIVNRMVAQLTTFASEVNRVSRRVGVESTGGGADTGHSGVWKELNDNVGFTEKLALASRHKSEFLANISHELRTPLNSLLILAKLLSEDSDQRLGPKEAEYARTIHASGVDLLSLINDLLDLSKVEAGKLRIEPEEVALTEVKSLIERDFQHVAEQKGLGFGVALSGTLPPTLRTDSMRLRQVLKNLLSNAFKFTDAGRVELRITQMAQGLFHFENPVLNQADEVLSFSVVDTGIGIAQDKLQRIFEAFQQAEPGTGRKYGGTGLGLSISRELARLLGGELHVASELGRGSTFTLYLPDVYVGAEALDEVGESRDSTRAGRSVVQGAVELSAADIPAFARGEPTQGGPRGPDDGSNSVVVAGAGVLEEGRESRMLDYDAPPETVMRRRVLVVDDNIREAFSLISVLESRGLESLHAESMDEALRVLSDSPEVDGLLLLIAMTEAGYTALRTLRGDARFRGLPIVVVTANARDDERAKCLDAGASDCVTRPLDTDQVIALLRLERRA</sequence>
<dbReference type="Pfam" id="PF00672">
    <property type="entry name" value="HAMP"/>
    <property type="match status" value="1"/>
</dbReference>
<organism evidence="13 14">
    <name type="scientific">Myxococcus llanfairpwllgwyngyllgogerychwyrndrobwllllantysiliogogogochensis</name>
    <dbReference type="NCBI Taxonomy" id="2590453"/>
    <lineage>
        <taxon>Bacteria</taxon>
        <taxon>Pseudomonadati</taxon>
        <taxon>Myxococcota</taxon>
        <taxon>Myxococcia</taxon>
        <taxon>Myxococcales</taxon>
        <taxon>Cystobacterineae</taxon>
        <taxon>Myxococcaceae</taxon>
        <taxon>Myxococcus</taxon>
    </lineage>
</organism>
<evidence type="ECO:0000259" key="10">
    <source>
        <dbReference type="PROSITE" id="PS50109"/>
    </source>
</evidence>
<dbReference type="EMBL" id="VIFM01000436">
    <property type="protein sequence ID" value="TQF08839.1"/>
    <property type="molecule type" value="Genomic_DNA"/>
</dbReference>
<keyword evidence="7" id="KW-0902">Two-component regulatory system</keyword>
<dbReference type="PROSITE" id="PS50110">
    <property type="entry name" value="RESPONSE_REGULATORY"/>
    <property type="match status" value="1"/>
</dbReference>
<evidence type="ECO:0000256" key="9">
    <source>
        <dbReference type="SAM" id="MobiDB-lite"/>
    </source>
</evidence>
<feature type="domain" description="Response regulatory" evidence="11">
    <location>
        <begin position="528"/>
        <end position="644"/>
    </location>
</feature>